<dbReference type="InterPro" id="IPR056920">
    <property type="entry name" value="PRTase-CE"/>
</dbReference>
<evidence type="ECO:0000313" key="2">
    <source>
        <dbReference type="EMBL" id="KAA6342573.1"/>
    </source>
</evidence>
<dbReference type="AlphaFoldDB" id="A0A5J4SBB4"/>
<feature type="domain" description="PRTase-CE" evidence="1">
    <location>
        <begin position="33"/>
        <end position="298"/>
    </location>
</feature>
<proteinExistence type="predicted"/>
<dbReference type="Pfam" id="PF24390">
    <property type="entry name" value="PRTase-CE"/>
    <property type="match status" value="1"/>
</dbReference>
<gene>
    <name evidence="2" type="ORF">EZS27_009681</name>
</gene>
<accession>A0A5J4SBB4</accession>
<reference evidence="2" key="1">
    <citation type="submission" date="2019-03" db="EMBL/GenBank/DDBJ databases">
        <title>Single cell metagenomics reveals metabolic interactions within the superorganism composed of flagellate Streblomastix strix and complex community of Bacteroidetes bacteria on its surface.</title>
        <authorList>
            <person name="Treitli S.C."/>
            <person name="Kolisko M."/>
            <person name="Husnik F."/>
            <person name="Keeling P."/>
            <person name="Hampl V."/>
        </authorList>
    </citation>
    <scope>NUCLEOTIDE SEQUENCE</scope>
    <source>
        <strain evidence="2">STM</strain>
    </source>
</reference>
<comment type="caution">
    <text evidence="2">The sequence shown here is derived from an EMBL/GenBank/DDBJ whole genome shotgun (WGS) entry which is preliminary data.</text>
</comment>
<evidence type="ECO:0000259" key="1">
    <source>
        <dbReference type="Pfam" id="PF24390"/>
    </source>
</evidence>
<sequence>MINIEKQYEDTITRYNYFRSVQILPTTEDLDYKGWLNNFKDGLEKNLASLILDFFMFYPKKMVDYMLIKTVGHAGYILKDKFPDWEHSHFKTRCLYTFIPGENPNPTDSGHIFVRKLRDILHIPQNQIVDFGNLHERLNKTETPIPVIFVDDFIGSGLQCFRAWNNSINASKKSLNDISMASNHIFIYTPLIASLKGYDYIKRYCSGLHLSVAHILGEEYDLFNPKCVCWKNDNDLFMQGMKLIVGKSEQLGIPDDDNKEYCMRGFYGQGLAIAFEHGAPDAIPGIFYCSENWTPLIKKVYSR</sequence>
<dbReference type="EMBL" id="SNRY01000317">
    <property type="protein sequence ID" value="KAA6342573.1"/>
    <property type="molecule type" value="Genomic_DNA"/>
</dbReference>
<name>A0A5J4SBB4_9ZZZZ</name>
<organism evidence="2">
    <name type="scientific">termite gut metagenome</name>
    <dbReference type="NCBI Taxonomy" id="433724"/>
    <lineage>
        <taxon>unclassified sequences</taxon>
        <taxon>metagenomes</taxon>
        <taxon>organismal metagenomes</taxon>
    </lineage>
</organism>
<protein>
    <recommendedName>
        <fullName evidence="1">PRTase-CE domain-containing protein</fullName>
    </recommendedName>
</protein>